<dbReference type="InterPro" id="IPR039429">
    <property type="entry name" value="SHMT-like_dom"/>
</dbReference>
<feature type="domain" description="Serine hydroxymethyltransferase-like" evidence="3">
    <location>
        <begin position="32"/>
        <end position="387"/>
    </location>
</feature>
<dbReference type="EMBL" id="FWZU01000002">
    <property type="protein sequence ID" value="SMF09350.1"/>
    <property type="molecule type" value="Genomic_DNA"/>
</dbReference>
<evidence type="ECO:0000256" key="1">
    <source>
        <dbReference type="ARBA" id="ARBA00001933"/>
    </source>
</evidence>
<dbReference type="GO" id="GO:0030170">
    <property type="term" value="F:pyridoxal phosphate binding"/>
    <property type="evidence" value="ECO:0007669"/>
    <property type="project" value="TreeGrafter"/>
</dbReference>
<dbReference type="AlphaFoldDB" id="A0A1X7D5M3"/>
<dbReference type="InterPro" id="IPR015421">
    <property type="entry name" value="PyrdxlP-dep_Trfase_major"/>
</dbReference>
<sequence length="413" mass="45751">MVKTYTQRCKGSSEDSMSRLSKVIDLQWGILNNYIHLIASASYPFSSVLKSLSEPSFVLPAEGMPGARFLPGAGMMDIVETEGESLVLDLFGNPKGYRATLQPHSGTQANQIAYNAILKPNDKVLCLKPCDGGHISHTVLISRRHKTVNYGLTPEGQVDYTQLRDLAKEIHPKLIIVGGSAQPREIDFEKCAAIANEYNAFLHADISHTATFIAAGLHKSVFPYCDFVTFNTVKNLRGPNSGIIIYRESLKSQVHSSIFPVTQGGANETNMLGKYTALLEWKCRDIREHAKKIISVSKILGDSLKRNNIKLTTGGTDCHILLVELEEKGSGAHFERRFEELGVLINKNLVPNDRRSPTETSGLRIGTTNLAILDYEESDINLLGSWIAQLINGGDISQRLIKQLTQKYNWQPK</sequence>
<dbReference type="GO" id="GO:0046653">
    <property type="term" value="P:tetrahydrofolate metabolic process"/>
    <property type="evidence" value="ECO:0007669"/>
    <property type="project" value="TreeGrafter"/>
</dbReference>
<dbReference type="InterPro" id="IPR015424">
    <property type="entry name" value="PyrdxlP-dep_Trfase"/>
</dbReference>
<dbReference type="OrthoDB" id="9803846at2"/>
<evidence type="ECO:0000313" key="4">
    <source>
        <dbReference type="EMBL" id="SMF09350.1"/>
    </source>
</evidence>
<dbReference type="PANTHER" id="PTHR11680:SF35">
    <property type="entry name" value="SERINE HYDROXYMETHYLTRANSFERASE 1"/>
    <property type="match status" value="1"/>
</dbReference>
<protein>
    <submittedName>
        <fullName evidence="4">Glycine hydroxymethyltransferase</fullName>
    </submittedName>
</protein>
<evidence type="ECO:0000313" key="5">
    <source>
        <dbReference type="Proteomes" id="UP000192906"/>
    </source>
</evidence>
<dbReference type="SUPFAM" id="SSF53383">
    <property type="entry name" value="PLP-dependent transferases"/>
    <property type="match status" value="1"/>
</dbReference>
<keyword evidence="4" id="KW-0808">Transferase</keyword>
<organism evidence="4 5">
    <name type="scientific">Desulfovibrio gilichinskyi</name>
    <dbReference type="NCBI Taxonomy" id="1519643"/>
    <lineage>
        <taxon>Bacteria</taxon>
        <taxon>Pseudomonadati</taxon>
        <taxon>Thermodesulfobacteriota</taxon>
        <taxon>Desulfovibrionia</taxon>
        <taxon>Desulfovibrionales</taxon>
        <taxon>Desulfovibrionaceae</taxon>
        <taxon>Desulfovibrio</taxon>
    </lineage>
</organism>
<dbReference type="InterPro" id="IPR015422">
    <property type="entry name" value="PyrdxlP-dep_Trfase_small"/>
</dbReference>
<dbReference type="Gene3D" id="3.90.1150.10">
    <property type="entry name" value="Aspartate Aminotransferase, domain 1"/>
    <property type="match status" value="1"/>
</dbReference>
<dbReference type="PANTHER" id="PTHR11680">
    <property type="entry name" value="SERINE HYDROXYMETHYLTRANSFERASE"/>
    <property type="match status" value="1"/>
</dbReference>
<dbReference type="InterPro" id="IPR049943">
    <property type="entry name" value="Ser_HO-MeTrfase-like"/>
</dbReference>
<keyword evidence="2" id="KW-0663">Pyridoxal phosphate</keyword>
<proteinExistence type="predicted"/>
<accession>A0A1X7D5M3</accession>
<comment type="cofactor">
    <cofactor evidence="1">
        <name>pyridoxal 5'-phosphate</name>
        <dbReference type="ChEBI" id="CHEBI:597326"/>
    </cofactor>
</comment>
<dbReference type="GO" id="GO:0032259">
    <property type="term" value="P:methylation"/>
    <property type="evidence" value="ECO:0007669"/>
    <property type="project" value="UniProtKB-KW"/>
</dbReference>
<dbReference type="STRING" id="1519643.SAMN06295933_1687"/>
<evidence type="ECO:0000256" key="2">
    <source>
        <dbReference type="ARBA" id="ARBA00022898"/>
    </source>
</evidence>
<dbReference type="Gene3D" id="3.40.640.10">
    <property type="entry name" value="Type I PLP-dependent aspartate aminotransferase-like (Major domain)"/>
    <property type="match status" value="1"/>
</dbReference>
<dbReference type="GO" id="GO:0005829">
    <property type="term" value="C:cytosol"/>
    <property type="evidence" value="ECO:0007669"/>
    <property type="project" value="TreeGrafter"/>
</dbReference>
<dbReference type="GO" id="GO:0019264">
    <property type="term" value="P:glycine biosynthetic process from serine"/>
    <property type="evidence" value="ECO:0007669"/>
    <property type="project" value="TreeGrafter"/>
</dbReference>
<dbReference type="GO" id="GO:0004372">
    <property type="term" value="F:glycine hydroxymethyltransferase activity"/>
    <property type="evidence" value="ECO:0007669"/>
    <property type="project" value="TreeGrafter"/>
</dbReference>
<dbReference type="GO" id="GO:0008168">
    <property type="term" value="F:methyltransferase activity"/>
    <property type="evidence" value="ECO:0007669"/>
    <property type="project" value="UniProtKB-KW"/>
</dbReference>
<dbReference type="Proteomes" id="UP000192906">
    <property type="component" value="Unassembled WGS sequence"/>
</dbReference>
<dbReference type="Pfam" id="PF00464">
    <property type="entry name" value="SHMT"/>
    <property type="match status" value="1"/>
</dbReference>
<reference evidence="5" key="1">
    <citation type="submission" date="2017-04" db="EMBL/GenBank/DDBJ databases">
        <authorList>
            <person name="Varghese N."/>
            <person name="Submissions S."/>
        </authorList>
    </citation>
    <scope>NUCLEOTIDE SEQUENCE [LARGE SCALE GENOMIC DNA]</scope>
    <source>
        <strain evidence="5">K3S</strain>
    </source>
</reference>
<evidence type="ECO:0000259" key="3">
    <source>
        <dbReference type="Pfam" id="PF00464"/>
    </source>
</evidence>
<keyword evidence="4" id="KW-0489">Methyltransferase</keyword>
<name>A0A1X7D5M3_9BACT</name>
<keyword evidence="5" id="KW-1185">Reference proteome</keyword>
<gene>
    <name evidence="4" type="ORF">SAMN06295933_1687</name>
</gene>
<dbReference type="RefSeq" id="WP_085101085.1">
    <property type="nucleotide sequence ID" value="NZ_FWZU01000002.1"/>
</dbReference>